<gene>
    <name evidence="11" type="ORF">Metus_0816</name>
</gene>
<evidence type="ECO:0000256" key="2">
    <source>
        <dbReference type="ARBA" id="ARBA00022490"/>
    </source>
</evidence>
<keyword evidence="6" id="KW-0819">tRNA processing</keyword>
<dbReference type="InterPro" id="IPR029063">
    <property type="entry name" value="SAM-dependent_MTases_sf"/>
</dbReference>
<dbReference type="Pfam" id="PF02475">
    <property type="entry name" value="TRM5-TYW2_MTfase"/>
    <property type="match status" value="1"/>
</dbReference>
<dbReference type="GO" id="GO:0052906">
    <property type="term" value="F:tRNA (guanine(37)-N1)-methyltransferase activity"/>
    <property type="evidence" value="ECO:0007669"/>
    <property type="project" value="UniProtKB-EC"/>
</dbReference>
<dbReference type="GO" id="GO:0005737">
    <property type="term" value="C:cytoplasm"/>
    <property type="evidence" value="ECO:0007669"/>
    <property type="project" value="TreeGrafter"/>
</dbReference>
<evidence type="ECO:0000313" key="11">
    <source>
        <dbReference type="EMBL" id="RWX72842.1"/>
    </source>
</evidence>
<evidence type="ECO:0000259" key="10">
    <source>
        <dbReference type="PROSITE" id="PS51684"/>
    </source>
</evidence>
<dbReference type="InterPro" id="IPR030382">
    <property type="entry name" value="MeTrfase_TRM5/TYW2"/>
</dbReference>
<keyword evidence="5" id="KW-0949">S-adenosyl-L-methionine</keyword>
<evidence type="ECO:0000256" key="3">
    <source>
        <dbReference type="ARBA" id="ARBA00022603"/>
    </source>
</evidence>
<feature type="domain" description="SAM-dependent methyltransferase TRM5/TYW2-type" evidence="10">
    <location>
        <begin position="134"/>
        <end position="386"/>
    </location>
</feature>
<dbReference type="InterPro" id="IPR056744">
    <property type="entry name" value="TRM5/TYW2-like_N"/>
</dbReference>
<evidence type="ECO:0000256" key="9">
    <source>
        <dbReference type="ARBA" id="ARBA00047783"/>
    </source>
</evidence>
<dbReference type="EC" id="2.1.1.228" evidence="1"/>
<dbReference type="Gene3D" id="3.40.50.150">
    <property type="entry name" value="Vaccinia Virus protein VP39"/>
    <property type="match status" value="1"/>
</dbReference>
<dbReference type="Pfam" id="PF25133">
    <property type="entry name" value="TYW2_N_2"/>
    <property type="match status" value="1"/>
</dbReference>
<accession>A0A444L5I9</accession>
<dbReference type="PANTHER" id="PTHR23245:SF36">
    <property type="entry name" value="TRNA (GUANINE(37)-N1)-METHYLTRANSFERASE"/>
    <property type="match status" value="1"/>
</dbReference>
<proteinExistence type="predicted"/>
<sequence>MLGLMKFLTKDSAHSVGDDIYPAFQISLWNKMSHPENHFCIRAERGKGEAVRRAIVALGLLDRTRRVISEGGFIYFPVTRRPEPDEIERISKAGEVLVNPRTLPEISPSCPKSVKEFLQGRVPPDALRSLPKSYDIVGDIIVIERLMPEADPYRKEIAEALLRLHKSVKTVLIKTGKVDGPYRIPVLELLAGEDKRETIHSEYGIRLKVDLSKAYFSPRLGFERNRVASLVKEGEKVVDMFAGVGPFSIMIAKRHRSKVFAIDVNPDAVNMMRYNLSINRLKGEVTPICGDASAISPKLHGAADRVIMNLPAQSIEFLGAARQFLKESGGVAHVYLFSGPPPIDSAVRKFAESASRVGDYELVNCRVVKPTAPKEWIVSIDAKFKQL</sequence>
<evidence type="ECO:0000256" key="5">
    <source>
        <dbReference type="ARBA" id="ARBA00022691"/>
    </source>
</evidence>
<dbReference type="PROSITE" id="PS51684">
    <property type="entry name" value="SAM_MT_TRM5_TYW2"/>
    <property type="match status" value="1"/>
</dbReference>
<evidence type="ECO:0000256" key="8">
    <source>
        <dbReference type="ARBA" id="ARBA00033392"/>
    </source>
</evidence>
<comment type="caution">
    <text evidence="11">The sequence shown here is derived from an EMBL/GenBank/DDBJ whole genome shotgun (WGS) entry which is preliminary data.</text>
</comment>
<keyword evidence="3 11" id="KW-0489">Methyltransferase</keyword>
<protein>
    <recommendedName>
        <fullName evidence="1">tRNA (guanine(37)-N(1))-methyltransferase</fullName>
        <ecNumber evidence="1">2.1.1.228</ecNumber>
    </recommendedName>
    <alternativeName>
        <fullName evidence="7">M1G-methyltransferase</fullName>
    </alternativeName>
    <alternativeName>
        <fullName evidence="8">tRNA [GM37] methyltransferase</fullName>
    </alternativeName>
</protein>
<dbReference type="SUPFAM" id="SSF53335">
    <property type="entry name" value="S-adenosyl-L-methionine-dependent methyltransferases"/>
    <property type="match status" value="1"/>
</dbReference>
<dbReference type="Gene3D" id="3.30.300.110">
    <property type="entry name" value="Met-10+ protein-like domains"/>
    <property type="match status" value="1"/>
</dbReference>
<dbReference type="CDD" id="cd02440">
    <property type="entry name" value="AdoMet_MTases"/>
    <property type="match status" value="1"/>
</dbReference>
<dbReference type="PANTHER" id="PTHR23245">
    <property type="entry name" value="TRNA METHYLTRANSFERASE"/>
    <property type="match status" value="1"/>
</dbReference>
<keyword evidence="2" id="KW-0963">Cytoplasm</keyword>
<dbReference type="Proteomes" id="UP000288215">
    <property type="component" value="Unassembled WGS sequence"/>
</dbReference>
<name>A0A444L5I9_METS7</name>
<dbReference type="AlphaFoldDB" id="A0A444L5I9"/>
<evidence type="ECO:0000256" key="4">
    <source>
        <dbReference type="ARBA" id="ARBA00022679"/>
    </source>
</evidence>
<comment type="catalytic activity">
    <reaction evidence="9">
        <text>guanosine(37) in tRNA + S-adenosyl-L-methionine = N(1)-methylguanosine(37) in tRNA + S-adenosyl-L-homocysteine + H(+)</text>
        <dbReference type="Rhea" id="RHEA:36899"/>
        <dbReference type="Rhea" id="RHEA-COMP:10145"/>
        <dbReference type="Rhea" id="RHEA-COMP:10147"/>
        <dbReference type="ChEBI" id="CHEBI:15378"/>
        <dbReference type="ChEBI" id="CHEBI:57856"/>
        <dbReference type="ChEBI" id="CHEBI:59789"/>
        <dbReference type="ChEBI" id="CHEBI:73542"/>
        <dbReference type="ChEBI" id="CHEBI:74269"/>
        <dbReference type="EC" id="2.1.1.228"/>
    </reaction>
</comment>
<evidence type="ECO:0000313" key="12">
    <source>
        <dbReference type="Proteomes" id="UP000288215"/>
    </source>
</evidence>
<organism evidence="11 12">
    <name type="scientific">Methanosuratincola subterraneus</name>
    <dbReference type="NCBI Taxonomy" id="2593994"/>
    <lineage>
        <taxon>Archaea</taxon>
        <taxon>Thermoproteota</taxon>
        <taxon>Methanosuratincolia</taxon>
        <taxon>Candidatus Methanomethylicales</taxon>
        <taxon>Candidatus Methanomethylicaceae</taxon>
        <taxon>Candidatus Methanosuratincola (ex Vanwonterghem et al. 2016)</taxon>
    </lineage>
</organism>
<dbReference type="FunFam" id="3.30.300.110:FF:000001">
    <property type="entry name" value="tRNA (guanine(37)-N1)-methyltransferase"/>
    <property type="match status" value="1"/>
</dbReference>
<dbReference type="EMBL" id="RXGA01000003">
    <property type="protein sequence ID" value="RWX72842.1"/>
    <property type="molecule type" value="Genomic_DNA"/>
</dbReference>
<evidence type="ECO:0000256" key="7">
    <source>
        <dbReference type="ARBA" id="ARBA00029736"/>
    </source>
</evidence>
<keyword evidence="4 11" id="KW-0808">Transferase</keyword>
<evidence type="ECO:0000256" key="6">
    <source>
        <dbReference type="ARBA" id="ARBA00022694"/>
    </source>
</evidence>
<dbReference type="InterPro" id="IPR040601">
    <property type="entry name" value="Trm5a/b_N"/>
</dbReference>
<evidence type="ECO:0000256" key="1">
    <source>
        <dbReference type="ARBA" id="ARBA00012807"/>
    </source>
</evidence>
<dbReference type="GO" id="GO:0002939">
    <property type="term" value="P:tRNA N1-guanine methylation"/>
    <property type="evidence" value="ECO:0007669"/>
    <property type="project" value="TreeGrafter"/>
</dbReference>
<dbReference type="InterPro" id="IPR056743">
    <property type="entry name" value="TRM5-TYW2-like_MTfase"/>
</dbReference>
<reference evidence="11 12" key="1">
    <citation type="submission" date="2018-12" db="EMBL/GenBank/DDBJ databases">
        <title>The complete genome of the methanogenic archaea of the candidate phylum Verstraetearchaeota, obtained from the metagenome of underground thermal water.</title>
        <authorList>
            <person name="Kadnikov V.V."/>
            <person name="Mardanov A.V."/>
            <person name="Beletsky A.V."/>
            <person name="Karnachuk O.V."/>
            <person name="Ravin N.V."/>
        </authorList>
    </citation>
    <scope>NUCLEOTIDE SEQUENCE [LARGE SCALE GENOMIC DNA]</scope>
    <source>
        <strain evidence="11">Ch88</strain>
    </source>
</reference>
<dbReference type="Gene3D" id="3.30.70.2580">
    <property type="match status" value="1"/>
</dbReference>
<dbReference type="Pfam" id="PF18093">
    <property type="entry name" value="Trm5_N"/>
    <property type="match status" value="1"/>
</dbReference>